<dbReference type="Proteomes" id="UP001596074">
    <property type="component" value="Unassembled WGS sequence"/>
</dbReference>
<dbReference type="Gene3D" id="3.50.50.60">
    <property type="entry name" value="FAD/NAD(P)-binding domain"/>
    <property type="match status" value="2"/>
</dbReference>
<dbReference type="PRINTS" id="PR00469">
    <property type="entry name" value="PNDRDTASEII"/>
</dbReference>
<evidence type="ECO:0000313" key="3">
    <source>
        <dbReference type="Proteomes" id="UP001596074"/>
    </source>
</evidence>
<dbReference type="SUPFAM" id="SSF51905">
    <property type="entry name" value="FAD/NAD(P)-binding domain"/>
    <property type="match status" value="1"/>
</dbReference>
<organism evidence="2 3">
    <name type="scientific">Actinomadura rugatobispora</name>
    <dbReference type="NCBI Taxonomy" id="1994"/>
    <lineage>
        <taxon>Bacteria</taxon>
        <taxon>Bacillati</taxon>
        <taxon>Actinomycetota</taxon>
        <taxon>Actinomycetes</taxon>
        <taxon>Streptosporangiales</taxon>
        <taxon>Thermomonosporaceae</taxon>
        <taxon>Actinomadura</taxon>
    </lineage>
</organism>
<feature type="region of interest" description="Disordered" evidence="1">
    <location>
        <begin position="43"/>
        <end position="78"/>
    </location>
</feature>
<dbReference type="RefSeq" id="WP_378284101.1">
    <property type="nucleotide sequence ID" value="NZ_JBHSON010000032.1"/>
</dbReference>
<feature type="compositionally biased region" description="Basic residues" evidence="1">
    <location>
        <begin position="46"/>
        <end position="68"/>
    </location>
</feature>
<reference evidence="3" key="1">
    <citation type="journal article" date="2019" name="Int. J. Syst. Evol. Microbiol.">
        <title>The Global Catalogue of Microorganisms (GCM) 10K type strain sequencing project: providing services to taxonomists for standard genome sequencing and annotation.</title>
        <authorList>
            <consortium name="The Broad Institute Genomics Platform"/>
            <consortium name="The Broad Institute Genome Sequencing Center for Infectious Disease"/>
            <person name="Wu L."/>
            <person name="Ma J."/>
        </authorList>
    </citation>
    <scope>NUCLEOTIDE SEQUENCE [LARGE SCALE GENOMIC DNA]</scope>
    <source>
        <strain evidence="3">KCTC 42087</strain>
    </source>
</reference>
<evidence type="ECO:0000313" key="2">
    <source>
        <dbReference type="EMBL" id="MFC5748436.1"/>
    </source>
</evidence>
<keyword evidence="3" id="KW-1185">Reference proteome</keyword>
<sequence>MLLGRGGQAAKSARIENYLGFPHGISGEALARPAMVQALKSGVRIQRGRGPRPRRRAPAGRPAGRRHPDRGPRGDRRYRRLDVPRWAAFEKRGCIHHAATDLDVRGYGDHPVAVVGGANSAGQAALSLAPGMSSYLVDRIRAPGSGCAQGRVEARFPERIESWPSVPLSP</sequence>
<gene>
    <name evidence="2" type="ORF">ACFPZN_22680</name>
</gene>
<name>A0ABW0ZZW3_9ACTN</name>
<comment type="caution">
    <text evidence="2">The sequence shown here is derived from an EMBL/GenBank/DDBJ whole genome shotgun (WGS) entry which is preliminary data.</text>
</comment>
<evidence type="ECO:0000256" key="1">
    <source>
        <dbReference type="SAM" id="MobiDB-lite"/>
    </source>
</evidence>
<dbReference type="EMBL" id="JBHSON010000032">
    <property type="protein sequence ID" value="MFC5748436.1"/>
    <property type="molecule type" value="Genomic_DNA"/>
</dbReference>
<feature type="compositionally biased region" description="Basic and acidic residues" evidence="1">
    <location>
        <begin position="69"/>
        <end position="78"/>
    </location>
</feature>
<protein>
    <submittedName>
        <fullName evidence="2">Uncharacterized protein</fullName>
    </submittedName>
</protein>
<proteinExistence type="predicted"/>
<accession>A0ABW0ZZW3</accession>
<dbReference type="InterPro" id="IPR036188">
    <property type="entry name" value="FAD/NAD-bd_sf"/>
</dbReference>